<dbReference type="PANTHER" id="PTHR43255:SF1">
    <property type="entry name" value="IRON-SULFUR-BINDING OXIDOREDUCTASE FADF-RELATED"/>
    <property type="match status" value="1"/>
</dbReference>
<proteinExistence type="predicted"/>
<organism evidence="7 8">
    <name type="scientific">Sporobacter termitidis DSM 10068</name>
    <dbReference type="NCBI Taxonomy" id="1123282"/>
    <lineage>
        <taxon>Bacteria</taxon>
        <taxon>Bacillati</taxon>
        <taxon>Bacillota</taxon>
        <taxon>Clostridia</taxon>
        <taxon>Eubacteriales</taxon>
        <taxon>Oscillospiraceae</taxon>
        <taxon>Sporobacter</taxon>
    </lineage>
</organism>
<dbReference type="Proteomes" id="UP000183995">
    <property type="component" value="Unassembled WGS sequence"/>
</dbReference>
<feature type="domain" description="Cysteine-rich" evidence="6">
    <location>
        <begin position="9"/>
        <end position="88"/>
    </location>
</feature>
<keyword evidence="3" id="KW-0560">Oxidoreductase</keyword>
<keyword evidence="1" id="KW-0004">4Fe-4S</keyword>
<keyword evidence="8" id="KW-1185">Reference proteome</keyword>
<protein>
    <submittedName>
        <fullName evidence="7">Cysteine-rich domain-containing protein</fullName>
    </submittedName>
</protein>
<dbReference type="PANTHER" id="PTHR43255">
    <property type="entry name" value="IRON-SULFUR-BINDING OXIDOREDUCTASE FADF-RELATED-RELATED"/>
    <property type="match status" value="1"/>
</dbReference>
<keyword evidence="5" id="KW-0411">Iron-sulfur</keyword>
<dbReference type="GO" id="GO:0051539">
    <property type="term" value="F:4 iron, 4 sulfur cluster binding"/>
    <property type="evidence" value="ECO:0007669"/>
    <property type="project" value="UniProtKB-KW"/>
</dbReference>
<dbReference type="GO" id="GO:0016491">
    <property type="term" value="F:oxidoreductase activity"/>
    <property type="evidence" value="ECO:0007669"/>
    <property type="project" value="UniProtKB-KW"/>
</dbReference>
<dbReference type="GO" id="GO:0005886">
    <property type="term" value="C:plasma membrane"/>
    <property type="evidence" value="ECO:0007669"/>
    <property type="project" value="TreeGrafter"/>
</dbReference>
<evidence type="ECO:0000313" key="8">
    <source>
        <dbReference type="Proteomes" id="UP000183995"/>
    </source>
</evidence>
<dbReference type="Pfam" id="PF02754">
    <property type="entry name" value="CCG"/>
    <property type="match status" value="2"/>
</dbReference>
<evidence type="ECO:0000313" key="7">
    <source>
        <dbReference type="EMBL" id="SHI21390.1"/>
    </source>
</evidence>
<evidence type="ECO:0000256" key="1">
    <source>
        <dbReference type="ARBA" id="ARBA00022485"/>
    </source>
</evidence>
<gene>
    <name evidence="7" type="ORF">SAMN02745823_03465</name>
</gene>
<evidence type="ECO:0000256" key="3">
    <source>
        <dbReference type="ARBA" id="ARBA00023002"/>
    </source>
</evidence>
<dbReference type="EMBL" id="FQXV01000016">
    <property type="protein sequence ID" value="SHI21390.1"/>
    <property type="molecule type" value="Genomic_DNA"/>
</dbReference>
<evidence type="ECO:0000256" key="5">
    <source>
        <dbReference type="ARBA" id="ARBA00023014"/>
    </source>
</evidence>
<dbReference type="GO" id="GO:0046872">
    <property type="term" value="F:metal ion binding"/>
    <property type="evidence" value="ECO:0007669"/>
    <property type="project" value="UniProtKB-KW"/>
</dbReference>
<evidence type="ECO:0000256" key="4">
    <source>
        <dbReference type="ARBA" id="ARBA00023004"/>
    </source>
</evidence>
<dbReference type="STRING" id="1123282.SAMN02745823_03465"/>
<evidence type="ECO:0000259" key="6">
    <source>
        <dbReference type="Pfam" id="PF02754"/>
    </source>
</evidence>
<feature type="domain" description="Cysteine-rich" evidence="6">
    <location>
        <begin position="120"/>
        <end position="179"/>
    </location>
</feature>
<evidence type="ECO:0000256" key="2">
    <source>
        <dbReference type="ARBA" id="ARBA00022723"/>
    </source>
</evidence>
<keyword evidence="2" id="KW-0479">Metal-binding</keyword>
<dbReference type="InterPro" id="IPR051460">
    <property type="entry name" value="HdrC_iron-sulfur_subunit"/>
</dbReference>
<dbReference type="InterPro" id="IPR004017">
    <property type="entry name" value="Cys_rich_dom"/>
</dbReference>
<dbReference type="OrthoDB" id="5241828at2"/>
<keyword evidence="4" id="KW-0408">Iron</keyword>
<dbReference type="AlphaFoldDB" id="A0A1M5ZAY9"/>
<name>A0A1M5ZAY9_9FIRM</name>
<reference evidence="7 8" key="1">
    <citation type="submission" date="2016-11" db="EMBL/GenBank/DDBJ databases">
        <authorList>
            <person name="Jaros S."/>
            <person name="Januszkiewicz K."/>
            <person name="Wedrychowicz H."/>
        </authorList>
    </citation>
    <scope>NUCLEOTIDE SEQUENCE [LARGE SCALE GENOMIC DNA]</scope>
    <source>
        <strain evidence="7 8">DSM 10068</strain>
    </source>
</reference>
<accession>A0A1M5ZAY9</accession>
<sequence>MNEKQTCNYAFFPGCKLGAANPQHVLKSYDYLLGKYNAGIILNCCGAPAYWAGEKKRLDAHLDDIKKSWNALGRPKLIFACAYCEKMFREFLPEIEQVSLYALLAEDDNLTPSRPFNEATVFDPCAARDDKEMEEGVRKLAEKSGAGLTELKEPNRCCGFGGHMRLANPELYEEITANRAGAGDLPYIVYCANCREIFKLKGKKCAHILDMVFSLDPDTPVPSLHEKKENTLEVKKDIMKKLSGEDFAPRSQAWDSLELVIPGKLLEEMDRRLIVSDDLKEAIWQAEKTGDKFVDEADGISQCSMVKSALTYWVQYRELSPGKYEVLDAYSHRMRFSRED</sequence>
<dbReference type="RefSeq" id="WP_073081972.1">
    <property type="nucleotide sequence ID" value="NZ_FQXV01000016.1"/>
</dbReference>